<dbReference type="EMBL" id="CP014334">
    <property type="protein sequence ID" value="AMW33588.1"/>
    <property type="molecule type" value="Genomic_DNA"/>
</dbReference>
<dbReference type="AlphaFoldDB" id="A0AAI8CNJ2"/>
<keyword evidence="3" id="KW-1185">Reference proteome</keyword>
<proteinExistence type="predicted"/>
<keyword evidence="1" id="KW-0812">Transmembrane</keyword>
<sequence>MLRAFLRRALVFYLLTLIVFGFAYFNFGVGYNYGNSPNWVLRLGYEESGFTLNADWTVNKLWNIYGGVYFGSDLGLIVGPTIYATYDYSDSENAFSVVYGPVVGLTNKQLSIQIGYLSDFRSIADISDAVFASLRFYIPDPPGMRMKDKLYVEALYYKGNFKIVIGLLEPYF</sequence>
<evidence type="ECO:0000313" key="2">
    <source>
        <dbReference type="EMBL" id="AMW33588.1"/>
    </source>
</evidence>
<dbReference type="KEGG" id="fia:NA23_10365"/>
<dbReference type="Proteomes" id="UP000093740">
    <property type="component" value="Chromosome"/>
</dbReference>
<evidence type="ECO:0000313" key="3">
    <source>
        <dbReference type="Proteomes" id="UP000093740"/>
    </source>
</evidence>
<dbReference type="RefSeq" id="WP_033191584.1">
    <property type="nucleotide sequence ID" value="NZ_CP014334.2"/>
</dbReference>
<reference evidence="2 3" key="1">
    <citation type="journal article" date="2015" name="Stand. Genomic Sci.">
        <title>Genome sequence of a native-feather degrading extremely thermophilic Eubacterium, Fervidobacterium islandicum AW-1.</title>
        <authorList>
            <person name="Lee Y.J."/>
            <person name="Jeong H."/>
            <person name="Park G.S."/>
            <person name="Kwak Y."/>
            <person name="Lee S.J."/>
            <person name="Lee S.J."/>
            <person name="Park M.K."/>
            <person name="Kim J.Y."/>
            <person name="Kang H.K."/>
            <person name="Shin J.H."/>
            <person name="Lee D.W."/>
        </authorList>
    </citation>
    <scope>NUCLEOTIDE SEQUENCE [LARGE SCALE GENOMIC DNA]</scope>
    <source>
        <strain evidence="2 3">AW-1</strain>
    </source>
</reference>
<feature type="transmembrane region" description="Helical" evidence="1">
    <location>
        <begin position="12"/>
        <end position="33"/>
    </location>
</feature>
<protein>
    <submittedName>
        <fullName evidence="2">Uncharacterized protein</fullName>
    </submittedName>
</protein>
<evidence type="ECO:0000256" key="1">
    <source>
        <dbReference type="SAM" id="Phobius"/>
    </source>
</evidence>
<keyword evidence="1" id="KW-0472">Membrane</keyword>
<keyword evidence="1" id="KW-1133">Transmembrane helix</keyword>
<accession>A0AAI8CNJ2</accession>
<gene>
    <name evidence="2" type="ORF">NA23_10365</name>
</gene>
<organism evidence="2 3">
    <name type="scientific">Fervidobacterium islandicum</name>
    <dbReference type="NCBI Taxonomy" id="2423"/>
    <lineage>
        <taxon>Bacteria</taxon>
        <taxon>Thermotogati</taxon>
        <taxon>Thermotogota</taxon>
        <taxon>Thermotogae</taxon>
        <taxon>Thermotogales</taxon>
        <taxon>Fervidobacteriaceae</taxon>
        <taxon>Fervidobacterium</taxon>
    </lineage>
</organism>
<name>A0AAI8CNJ2_FERIS</name>